<evidence type="ECO:0000313" key="3">
    <source>
        <dbReference type="Proteomes" id="UP001232148"/>
    </source>
</evidence>
<keyword evidence="3" id="KW-1185">Reference proteome</keyword>
<feature type="region of interest" description="Disordered" evidence="1">
    <location>
        <begin position="79"/>
        <end position="98"/>
    </location>
</feature>
<dbReference type="Proteomes" id="UP001232148">
    <property type="component" value="Unassembled WGS sequence"/>
</dbReference>
<evidence type="ECO:0000256" key="1">
    <source>
        <dbReference type="SAM" id="MobiDB-lite"/>
    </source>
</evidence>
<sequence length="125" mass="13714">MARWCNFDCVASSRGRLCEIFHPFLLSPCSLLYDAYLLTIAAAMKLVQASALWLSASVISTTAVPRNVKRDAQFNVGQPIDANGKGGPILGGTNNQIDRDNPENLVKIIKQLKKEEQEPGQSLVR</sequence>
<accession>A0AAD9HJR2</accession>
<dbReference type="AlphaFoldDB" id="A0AAD9HJR2"/>
<protein>
    <submittedName>
        <fullName evidence="2">Uncharacterized protein</fullName>
    </submittedName>
</protein>
<proteinExistence type="predicted"/>
<name>A0AAD9HJR2_9PEZI</name>
<comment type="caution">
    <text evidence="2">The sequence shown here is derived from an EMBL/GenBank/DDBJ whole genome shotgun (WGS) entry which is preliminary data.</text>
</comment>
<gene>
    <name evidence="2" type="ORF">LX32DRAFT_362884</name>
</gene>
<reference evidence="2" key="1">
    <citation type="submission" date="2021-06" db="EMBL/GenBank/DDBJ databases">
        <title>Comparative genomics, transcriptomics and evolutionary studies reveal genomic signatures of adaptation to plant cell wall in hemibiotrophic fungi.</title>
        <authorList>
            <consortium name="DOE Joint Genome Institute"/>
            <person name="Baroncelli R."/>
            <person name="Diaz J.F."/>
            <person name="Benocci T."/>
            <person name="Peng M."/>
            <person name="Battaglia E."/>
            <person name="Haridas S."/>
            <person name="Andreopoulos W."/>
            <person name="Labutti K."/>
            <person name="Pangilinan J."/>
            <person name="Floch G.L."/>
            <person name="Makela M.R."/>
            <person name="Henrissat B."/>
            <person name="Grigoriev I.V."/>
            <person name="Crouch J.A."/>
            <person name="De Vries R.P."/>
            <person name="Sukno S.A."/>
            <person name="Thon M.R."/>
        </authorList>
    </citation>
    <scope>NUCLEOTIDE SEQUENCE</scope>
    <source>
        <strain evidence="2">MAFF235873</strain>
    </source>
</reference>
<evidence type="ECO:0000313" key="2">
    <source>
        <dbReference type="EMBL" id="KAK2029346.1"/>
    </source>
</evidence>
<organism evidence="2 3">
    <name type="scientific">Colletotrichum zoysiae</name>
    <dbReference type="NCBI Taxonomy" id="1216348"/>
    <lineage>
        <taxon>Eukaryota</taxon>
        <taxon>Fungi</taxon>
        <taxon>Dikarya</taxon>
        <taxon>Ascomycota</taxon>
        <taxon>Pezizomycotina</taxon>
        <taxon>Sordariomycetes</taxon>
        <taxon>Hypocreomycetidae</taxon>
        <taxon>Glomerellales</taxon>
        <taxon>Glomerellaceae</taxon>
        <taxon>Colletotrichum</taxon>
        <taxon>Colletotrichum graminicola species complex</taxon>
    </lineage>
</organism>
<dbReference type="EMBL" id="MU842865">
    <property type="protein sequence ID" value="KAK2029346.1"/>
    <property type="molecule type" value="Genomic_DNA"/>
</dbReference>